<keyword evidence="5" id="KW-1185">Reference proteome</keyword>
<dbReference type="EMBL" id="NGAF01000020">
    <property type="protein sequence ID" value="OXR41403.1"/>
    <property type="molecule type" value="Genomic_DNA"/>
</dbReference>
<accession>A0A231GXP4</accession>
<dbReference type="EC" id="3.5.-.-" evidence="4"/>
<proteinExistence type="inferred from homology"/>
<dbReference type="SUPFAM" id="SSF56317">
    <property type="entry name" value="Carbon-nitrogen hydrolase"/>
    <property type="match status" value="1"/>
</dbReference>
<evidence type="ECO:0000313" key="5">
    <source>
        <dbReference type="Proteomes" id="UP000215506"/>
    </source>
</evidence>
<dbReference type="PANTHER" id="PTHR23088">
    <property type="entry name" value="NITRILASE-RELATED"/>
    <property type="match status" value="1"/>
</dbReference>
<protein>
    <submittedName>
        <fullName evidence="4">Hydrolase</fullName>
        <ecNumber evidence="4">3.5.-.-</ecNumber>
    </submittedName>
</protein>
<comment type="caution">
    <text evidence="4">The sequence shown here is derived from an EMBL/GenBank/DDBJ whole genome shotgun (WGS) entry which is preliminary data.</text>
</comment>
<dbReference type="Gene3D" id="3.60.110.10">
    <property type="entry name" value="Carbon-nitrogen hydrolase"/>
    <property type="match status" value="1"/>
</dbReference>
<dbReference type="Pfam" id="PF00795">
    <property type="entry name" value="CN_hydrolase"/>
    <property type="match status" value="1"/>
</dbReference>
<feature type="domain" description="CN hydrolase" evidence="3">
    <location>
        <begin position="108"/>
        <end position="350"/>
    </location>
</feature>
<gene>
    <name evidence="4" type="ORF">B7C42_06546</name>
</gene>
<evidence type="ECO:0000256" key="1">
    <source>
        <dbReference type="ARBA" id="ARBA00010613"/>
    </source>
</evidence>
<dbReference type="GO" id="GO:0016787">
    <property type="term" value="F:hydrolase activity"/>
    <property type="evidence" value="ECO:0007669"/>
    <property type="project" value="UniProtKB-KW"/>
</dbReference>
<dbReference type="InterPro" id="IPR036526">
    <property type="entry name" value="C-N_Hydrolase_sf"/>
</dbReference>
<evidence type="ECO:0000259" key="3">
    <source>
        <dbReference type="PROSITE" id="PS50263"/>
    </source>
</evidence>
<dbReference type="AlphaFoldDB" id="A0A231GXP4"/>
<dbReference type="Proteomes" id="UP000215506">
    <property type="component" value="Unassembled WGS sequence"/>
</dbReference>
<reference evidence="4 5" key="1">
    <citation type="submission" date="2017-07" db="EMBL/GenBank/DDBJ databases">
        <title>First draft Genome Sequence of Nocardia cerradoensis isolated from human infection.</title>
        <authorList>
            <person name="Carrasco G."/>
        </authorList>
    </citation>
    <scope>NUCLEOTIDE SEQUENCE [LARGE SCALE GENOMIC DNA]</scope>
    <source>
        <strain evidence="4 5">CNM20130759</strain>
    </source>
</reference>
<organism evidence="4 5">
    <name type="scientific">Nocardia cerradoensis</name>
    <dbReference type="NCBI Taxonomy" id="85688"/>
    <lineage>
        <taxon>Bacteria</taxon>
        <taxon>Bacillati</taxon>
        <taxon>Actinomycetota</taxon>
        <taxon>Actinomycetes</taxon>
        <taxon>Mycobacteriales</taxon>
        <taxon>Nocardiaceae</taxon>
        <taxon>Nocardia</taxon>
    </lineage>
</organism>
<feature type="region of interest" description="Disordered" evidence="2">
    <location>
        <begin position="1"/>
        <end position="67"/>
    </location>
</feature>
<dbReference type="PANTHER" id="PTHR23088:SF27">
    <property type="entry name" value="DEAMINATED GLUTATHIONE AMIDASE"/>
    <property type="match status" value="1"/>
</dbReference>
<keyword evidence="4" id="KW-0378">Hydrolase</keyword>
<name>A0A231GXP4_9NOCA</name>
<sequence length="372" mass="38754">MQPQQPPLRDVPESAEPLRPTASAPAEPNSHDGAGALVSDESDTADAPGTARPDAGTSTADPIGSPVPIVITYSTTAEAGRPAPAVAGGLESRPAARPAPAPAPAQAVDIAVVQFGPYTDKAANLAALRDHVRAAAEHGAKVVVAPEYSMFAVKRLDERVVAAAEPITGPWVSELRGLAAEFGVHVVAGVVEAPGGQITDRIYNTLIAAGPDAEFAAVYRKVHLYDAFGFRESEVVAPGPIEDPATFTVDGVTFGLQTCFDLRFPEGCRRVATAGAQVLLLPAQWIPGPGKLDQWTTLLRARAIENTVYVAAADHCAPRGAGASMIVDPSGNLLAELGDAPGIATSRVDLDHLRQIRTTNPSLSLRRFTVEP</sequence>
<dbReference type="InterPro" id="IPR003010">
    <property type="entry name" value="C-N_Hydrolase"/>
</dbReference>
<evidence type="ECO:0000256" key="2">
    <source>
        <dbReference type="SAM" id="MobiDB-lite"/>
    </source>
</evidence>
<dbReference type="CDD" id="cd07581">
    <property type="entry name" value="nitrilase_3"/>
    <property type="match status" value="1"/>
</dbReference>
<dbReference type="PROSITE" id="PS50263">
    <property type="entry name" value="CN_HYDROLASE"/>
    <property type="match status" value="1"/>
</dbReference>
<comment type="similarity">
    <text evidence="1">Belongs to the carbon-nitrogen hydrolase superfamily. NIT1/NIT2 family.</text>
</comment>
<evidence type="ECO:0000313" key="4">
    <source>
        <dbReference type="EMBL" id="OXR41403.1"/>
    </source>
</evidence>